<keyword evidence="5" id="KW-0677">Repeat</keyword>
<evidence type="ECO:0000256" key="7">
    <source>
        <dbReference type="ARBA" id="ARBA00022989"/>
    </source>
</evidence>
<comment type="catalytic activity">
    <reaction evidence="14">
        <text>heptanedioate(in) + 2-oxoglutarate(out) = heptanedioate(out) + 2-oxoglutarate(in)</text>
        <dbReference type="Rhea" id="RHEA:71759"/>
        <dbReference type="ChEBI" id="CHEBI:16810"/>
        <dbReference type="ChEBI" id="CHEBI:36165"/>
    </reaction>
</comment>
<evidence type="ECO:0000256" key="3">
    <source>
        <dbReference type="ARBA" id="ARBA00022448"/>
    </source>
</evidence>
<keyword evidence="21" id="KW-1185">Reference proteome</keyword>
<keyword evidence="4" id="KW-0812">Transmembrane</keyword>
<evidence type="ECO:0000256" key="19">
    <source>
        <dbReference type="ARBA" id="ARBA00048998"/>
    </source>
</evidence>
<evidence type="ECO:0000256" key="12">
    <source>
        <dbReference type="ARBA" id="ARBA00041874"/>
    </source>
</evidence>
<keyword evidence="9" id="KW-0472">Membrane</keyword>
<evidence type="ECO:0000256" key="14">
    <source>
        <dbReference type="ARBA" id="ARBA00047537"/>
    </source>
</evidence>
<dbReference type="SUPFAM" id="SSF103506">
    <property type="entry name" value="Mitochondrial carrier"/>
    <property type="match status" value="1"/>
</dbReference>
<protein>
    <recommendedName>
        <fullName evidence="11">Mitochondrial 2-oxodicarboxylate carrier</fullName>
    </recommendedName>
    <alternativeName>
        <fullName evidence="12">Solute carrier family 25 member 21</fullName>
    </alternativeName>
</protein>
<dbReference type="GO" id="GO:0005743">
    <property type="term" value="C:mitochondrial inner membrane"/>
    <property type="evidence" value="ECO:0007669"/>
    <property type="project" value="UniProtKB-SubCell"/>
</dbReference>
<proteinExistence type="inferred from homology"/>
<comment type="catalytic activity">
    <reaction evidence="18">
        <text>glutarate(in) + 2-oxoglutarate(out) = glutarate(out) + 2-oxoglutarate(in)</text>
        <dbReference type="Rhea" id="RHEA:71751"/>
        <dbReference type="ChEBI" id="CHEBI:16810"/>
        <dbReference type="ChEBI" id="CHEBI:30921"/>
    </reaction>
</comment>
<comment type="function">
    <text evidence="13">Transports dicarboxylates across the inner membranes of mitochondria by a counter-exchange mechanism. Can transport 2-oxoadipate (2-oxohexanedioate), 2-oxoglutarate, adipate (hexanedioate), glutarate, and to a lesser extent, pimelate (heptanedioate), 2-oxopimelate (2-oxoheptanedioate), 2-aminoadipate (2-aminohexanedioate), oxaloacetate, and citrate. Plays a central role in catabolism of lysine, hydroxylysine, and tryptophan, by transporting common metabolite intermediates (such as 2-oxoadipate) into the mitochondria, where it is converted into acetyl-CoA and can enter the citric acid (TCA) cycle.</text>
</comment>
<evidence type="ECO:0000256" key="18">
    <source>
        <dbReference type="ARBA" id="ARBA00048920"/>
    </source>
</evidence>
<keyword evidence="6" id="KW-0999">Mitochondrion inner membrane</keyword>
<evidence type="ECO:0000256" key="17">
    <source>
        <dbReference type="ARBA" id="ARBA00048581"/>
    </source>
</evidence>
<dbReference type="EMBL" id="JBBHLL010000001">
    <property type="protein sequence ID" value="KAK7835991.1"/>
    <property type="molecule type" value="Genomic_DNA"/>
</dbReference>
<evidence type="ECO:0000256" key="13">
    <source>
        <dbReference type="ARBA" id="ARBA00046087"/>
    </source>
</evidence>
<dbReference type="PANTHER" id="PTHR46356">
    <property type="entry name" value="MITOCHONDRIAL 2-OXODICARBOXYLATE CARRIER"/>
    <property type="match status" value="1"/>
</dbReference>
<dbReference type="PANTHER" id="PTHR46356:SF1">
    <property type="entry name" value="MITOCHONDRIAL 2-OXODICARBOXYLATE CARRIER"/>
    <property type="match status" value="1"/>
</dbReference>
<gene>
    <name evidence="20" type="ORF">U0070_004082</name>
</gene>
<comment type="catalytic activity">
    <reaction evidence="16">
        <text>L-2-aminoadipate(in) + 2-oxoglutarate(out) = L-2-aminoadipate(out) + 2-oxoglutarate(in)</text>
        <dbReference type="Rhea" id="RHEA:71747"/>
        <dbReference type="ChEBI" id="CHEBI:16810"/>
        <dbReference type="ChEBI" id="CHEBI:58672"/>
    </reaction>
</comment>
<keyword evidence="3" id="KW-0813">Transport</keyword>
<evidence type="ECO:0000256" key="2">
    <source>
        <dbReference type="ARBA" id="ARBA00006375"/>
    </source>
</evidence>
<comment type="catalytic activity">
    <reaction evidence="10">
        <text>2-oxoadipate(in) + 2-oxoglutarate(out) = 2-oxoadipate(out) + 2-oxoglutarate(in)</text>
        <dbReference type="Rhea" id="RHEA:71739"/>
        <dbReference type="ChEBI" id="CHEBI:16810"/>
        <dbReference type="ChEBI" id="CHEBI:57499"/>
    </reaction>
</comment>
<dbReference type="AlphaFoldDB" id="A0AAW0KBS1"/>
<evidence type="ECO:0000256" key="1">
    <source>
        <dbReference type="ARBA" id="ARBA00004448"/>
    </source>
</evidence>
<keyword evidence="7" id="KW-1133">Transmembrane helix</keyword>
<dbReference type="Pfam" id="PF00153">
    <property type="entry name" value="Mito_carr"/>
    <property type="match status" value="1"/>
</dbReference>
<comment type="catalytic activity">
    <reaction evidence="15">
        <text>citrate(in) + 2-oxoglutarate(out) = citrate(out) + 2-oxoglutarate(in)</text>
        <dbReference type="Rhea" id="RHEA:71763"/>
        <dbReference type="ChEBI" id="CHEBI:16810"/>
        <dbReference type="ChEBI" id="CHEBI:16947"/>
    </reaction>
</comment>
<comment type="catalytic activity">
    <reaction evidence="17">
        <text>2-oxoheptanedioate(in) + 2-oxoglutarate(out) = 2-oxoheptanedioate(out) + 2-oxoglutarate(in)</text>
        <dbReference type="Rhea" id="RHEA:71755"/>
        <dbReference type="ChEBI" id="CHEBI:16810"/>
        <dbReference type="ChEBI" id="CHEBI:72701"/>
    </reaction>
</comment>
<reference evidence="20 21" key="1">
    <citation type="journal article" date="2023" name="bioRxiv">
        <title>Conserved and derived expression patterns and positive selection on dental genes reveal complex evolutionary context of ever-growing rodent molars.</title>
        <authorList>
            <person name="Calamari Z.T."/>
            <person name="Song A."/>
            <person name="Cohen E."/>
            <person name="Akter M."/>
            <person name="Roy R.D."/>
            <person name="Hallikas O."/>
            <person name="Christensen M.M."/>
            <person name="Li P."/>
            <person name="Marangoni P."/>
            <person name="Jernvall J."/>
            <person name="Klein O.D."/>
        </authorList>
    </citation>
    <scope>NUCLEOTIDE SEQUENCE [LARGE SCALE GENOMIC DNA]</scope>
    <source>
        <strain evidence="20">V071</strain>
    </source>
</reference>
<dbReference type="InterPro" id="IPR051752">
    <property type="entry name" value="Mito_2-oxodicarb_carrier"/>
</dbReference>
<dbReference type="InterPro" id="IPR018108">
    <property type="entry name" value="MCP_transmembrane"/>
</dbReference>
<evidence type="ECO:0000256" key="15">
    <source>
        <dbReference type="ARBA" id="ARBA00048003"/>
    </source>
</evidence>
<comment type="similarity">
    <text evidence="2">Belongs to the mitochondrial carrier (TC 2.A.29) family.</text>
</comment>
<evidence type="ECO:0000256" key="8">
    <source>
        <dbReference type="ARBA" id="ARBA00023128"/>
    </source>
</evidence>
<organism evidence="20 21">
    <name type="scientific">Myodes glareolus</name>
    <name type="common">Bank vole</name>
    <name type="synonym">Clethrionomys glareolus</name>
    <dbReference type="NCBI Taxonomy" id="447135"/>
    <lineage>
        <taxon>Eukaryota</taxon>
        <taxon>Metazoa</taxon>
        <taxon>Chordata</taxon>
        <taxon>Craniata</taxon>
        <taxon>Vertebrata</taxon>
        <taxon>Euteleostomi</taxon>
        <taxon>Mammalia</taxon>
        <taxon>Eutheria</taxon>
        <taxon>Euarchontoglires</taxon>
        <taxon>Glires</taxon>
        <taxon>Rodentia</taxon>
        <taxon>Myomorpha</taxon>
        <taxon>Muroidea</taxon>
        <taxon>Cricetidae</taxon>
        <taxon>Arvicolinae</taxon>
        <taxon>Myodes</taxon>
    </lineage>
</organism>
<evidence type="ECO:0000256" key="11">
    <source>
        <dbReference type="ARBA" id="ARBA00039747"/>
    </source>
</evidence>
<evidence type="ECO:0000256" key="9">
    <source>
        <dbReference type="ARBA" id="ARBA00023136"/>
    </source>
</evidence>
<dbReference type="Proteomes" id="UP001488838">
    <property type="component" value="Unassembled WGS sequence"/>
</dbReference>
<name>A0AAW0KBS1_MYOGA</name>
<evidence type="ECO:0000256" key="16">
    <source>
        <dbReference type="ARBA" id="ARBA00048303"/>
    </source>
</evidence>
<evidence type="ECO:0000313" key="21">
    <source>
        <dbReference type="Proteomes" id="UP001488838"/>
    </source>
</evidence>
<evidence type="ECO:0000256" key="5">
    <source>
        <dbReference type="ARBA" id="ARBA00022737"/>
    </source>
</evidence>
<dbReference type="Gene3D" id="1.50.40.10">
    <property type="entry name" value="Mitochondrial carrier domain"/>
    <property type="match status" value="1"/>
</dbReference>
<evidence type="ECO:0000313" key="20">
    <source>
        <dbReference type="EMBL" id="KAK7835991.1"/>
    </source>
</evidence>
<accession>A0AAW0KBS1</accession>
<dbReference type="InterPro" id="IPR023395">
    <property type="entry name" value="MCP_dom_sf"/>
</dbReference>
<comment type="subcellular location">
    <subcellularLocation>
        <location evidence="1">Mitochondrion inner membrane</location>
        <topology evidence="1">Multi-pass membrane protein</topology>
    </subcellularLocation>
</comment>
<evidence type="ECO:0000256" key="10">
    <source>
        <dbReference type="ARBA" id="ARBA00036018"/>
    </source>
</evidence>
<evidence type="ECO:0000256" key="4">
    <source>
        <dbReference type="ARBA" id="ARBA00022692"/>
    </source>
</evidence>
<keyword evidence="8" id="KW-0496">Mitochondrion</keyword>
<comment type="catalytic activity">
    <reaction evidence="19">
        <text>hexanedioate(in) + 2-oxoglutarate(out) = hexanedioate(out) + 2-oxoglutarate(in)</text>
        <dbReference type="Rhea" id="RHEA:71743"/>
        <dbReference type="ChEBI" id="CHEBI:16810"/>
        <dbReference type="ChEBI" id="CHEBI:17128"/>
    </reaction>
</comment>
<comment type="caution">
    <text evidence="20">The sequence shown here is derived from an EMBL/GenBank/DDBJ whole genome shotgun (WGS) entry which is preliminary data.</text>
</comment>
<sequence>MMSLVWLFSHQQPSTFAYARQIIKKEGLGFQGLNKGFTATLGRHGIFNMVYFGFYHNVKNIIPASKKLRLMEINSKAEPEPKSG</sequence>
<evidence type="ECO:0000256" key="6">
    <source>
        <dbReference type="ARBA" id="ARBA00022792"/>
    </source>
</evidence>